<proteinExistence type="inferred from homology"/>
<feature type="binding site" evidence="7">
    <location>
        <position position="527"/>
    </location>
    <ligand>
        <name>substrate</name>
    </ligand>
</feature>
<reference evidence="11 12" key="1">
    <citation type="submission" date="2020-08" db="EMBL/GenBank/DDBJ databases">
        <title>Genomic Encyclopedia of Type Strains, Phase IV (KMG-V): Genome sequencing to study the core and pangenomes of soil and plant-associated prokaryotes.</title>
        <authorList>
            <person name="Whitman W."/>
        </authorList>
    </citation>
    <scope>NUCLEOTIDE SEQUENCE [LARGE SCALE GENOMIC DNA]</scope>
    <source>
        <strain evidence="11 12">S3M1</strain>
    </source>
</reference>
<keyword evidence="8" id="KW-0732">Signal</keyword>
<evidence type="ECO:0000256" key="7">
    <source>
        <dbReference type="PIRSR" id="PIRSR005536-2"/>
    </source>
</evidence>
<feature type="domain" description="Glycosyl hydrolase family 36 N-terminal" evidence="10">
    <location>
        <begin position="51"/>
        <end position="284"/>
    </location>
</feature>
<dbReference type="InterPro" id="IPR031704">
    <property type="entry name" value="Glyco_hydro_36_N"/>
</dbReference>
<feature type="active site" description="Nucleophile" evidence="6">
    <location>
        <position position="480"/>
    </location>
</feature>
<dbReference type="PIRSF" id="PIRSF005536">
    <property type="entry name" value="Agal"/>
    <property type="match status" value="1"/>
</dbReference>
<feature type="binding site" evidence="7">
    <location>
        <position position="549"/>
    </location>
    <ligand>
        <name>substrate</name>
    </ligand>
</feature>
<dbReference type="Pfam" id="PF16874">
    <property type="entry name" value="Glyco_hydro_36C"/>
    <property type="match status" value="1"/>
</dbReference>
<evidence type="ECO:0000256" key="6">
    <source>
        <dbReference type="PIRSR" id="PIRSR005536-1"/>
    </source>
</evidence>
<evidence type="ECO:0000256" key="3">
    <source>
        <dbReference type="ARBA" id="ARBA00022801"/>
    </source>
</evidence>
<dbReference type="FunFam" id="3.20.20.70:FF:000118">
    <property type="entry name" value="Alpha-galactosidase"/>
    <property type="match status" value="1"/>
</dbReference>
<organism evidence="11 12">
    <name type="scientific">Pedobacter cryoconitis</name>
    <dbReference type="NCBI Taxonomy" id="188932"/>
    <lineage>
        <taxon>Bacteria</taxon>
        <taxon>Pseudomonadati</taxon>
        <taxon>Bacteroidota</taxon>
        <taxon>Sphingobacteriia</taxon>
        <taxon>Sphingobacteriales</taxon>
        <taxon>Sphingobacteriaceae</taxon>
        <taxon>Pedobacter</taxon>
    </lineage>
</organism>
<dbReference type="PROSITE" id="PS00512">
    <property type="entry name" value="ALPHA_GALACTOSIDASE"/>
    <property type="match status" value="1"/>
</dbReference>
<dbReference type="SUPFAM" id="SSF51445">
    <property type="entry name" value="(Trans)glycosidases"/>
    <property type="match status" value="1"/>
</dbReference>
<evidence type="ECO:0000259" key="9">
    <source>
        <dbReference type="Pfam" id="PF16874"/>
    </source>
</evidence>
<gene>
    <name evidence="11" type="ORF">HDE68_001045</name>
</gene>
<dbReference type="InterPro" id="IPR013780">
    <property type="entry name" value="Glyco_hydro_b"/>
</dbReference>
<dbReference type="Gene3D" id="3.20.20.70">
    <property type="entry name" value="Aldolase class I"/>
    <property type="match status" value="1"/>
</dbReference>
<dbReference type="PRINTS" id="PR00743">
    <property type="entry name" value="GLHYDRLASE36"/>
</dbReference>
<evidence type="ECO:0000256" key="1">
    <source>
        <dbReference type="ARBA" id="ARBA00001255"/>
    </source>
</evidence>
<evidence type="ECO:0000256" key="8">
    <source>
        <dbReference type="SAM" id="SignalP"/>
    </source>
</evidence>
<evidence type="ECO:0000313" key="12">
    <source>
        <dbReference type="Proteomes" id="UP000537204"/>
    </source>
</evidence>
<dbReference type="Proteomes" id="UP000537204">
    <property type="component" value="Unassembled WGS sequence"/>
</dbReference>
<feature type="domain" description="Glycosyl hydrolase family 36 C-terminal" evidence="9">
    <location>
        <begin position="644"/>
        <end position="727"/>
    </location>
</feature>
<dbReference type="InterPro" id="IPR002252">
    <property type="entry name" value="Glyco_hydro_36"/>
</dbReference>
<dbReference type="RefSeq" id="WP_183879555.1">
    <property type="nucleotide sequence ID" value="NZ_JACHCD010000002.1"/>
</dbReference>
<keyword evidence="4 5" id="KW-0326">Glycosidase</keyword>
<keyword evidence="3 5" id="KW-0378">Hydrolase</keyword>
<dbReference type="PANTHER" id="PTHR43053:SF3">
    <property type="entry name" value="ALPHA-GALACTOSIDASE C-RELATED"/>
    <property type="match status" value="1"/>
</dbReference>
<dbReference type="GO" id="GO:0016052">
    <property type="term" value="P:carbohydrate catabolic process"/>
    <property type="evidence" value="ECO:0007669"/>
    <property type="project" value="InterPro"/>
</dbReference>
<dbReference type="InterPro" id="IPR050985">
    <property type="entry name" value="Alpha-glycosidase_related"/>
</dbReference>
<dbReference type="EMBL" id="JACHCE010000001">
    <property type="protein sequence ID" value="MBB5635160.1"/>
    <property type="molecule type" value="Genomic_DNA"/>
</dbReference>
<feature type="binding site" evidence="7">
    <location>
        <begin position="364"/>
        <end position="365"/>
    </location>
    <ligand>
        <name>substrate</name>
    </ligand>
</feature>
<feature type="binding site" evidence="7">
    <location>
        <position position="197"/>
    </location>
    <ligand>
        <name>substrate</name>
    </ligand>
</feature>
<comment type="caution">
    <text evidence="11">The sequence shown here is derived from an EMBL/GenBank/DDBJ whole genome shotgun (WGS) entry which is preliminary data.</text>
</comment>
<dbReference type="AlphaFoldDB" id="A0A7W8ZJU0"/>
<feature type="chain" id="PRO_5031171808" description="Alpha-galactosidase" evidence="8">
    <location>
        <begin position="29"/>
        <end position="743"/>
    </location>
</feature>
<comment type="catalytic activity">
    <reaction evidence="1 5">
        <text>Hydrolysis of terminal, non-reducing alpha-D-galactose residues in alpha-D-galactosides, including galactose oligosaccharides, galactomannans and galactolipids.</text>
        <dbReference type="EC" id="3.2.1.22"/>
    </reaction>
</comment>
<dbReference type="InterPro" id="IPR013785">
    <property type="entry name" value="Aldolase_TIM"/>
</dbReference>
<dbReference type="InterPro" id="IPR038417">
    <property type="entry name" value="Alpga-gal_N_sf"/>
</dbReference>
<dbReference type="InterPro" id="IPR031705">
    <property type="entry name" value="Glyco_hydro_36_C"/>
</dbReference>
<dbReference type="Gene3D" id="2.60.40.1180">
    <property type="entry name" value="Golgi alpha-mannosidase II"/>
    <property type="match status" value="1"/>
</dbReference>
<protein>
    <recommendedName>
        <fullName evidence="2 5">Alpha-galactosidase</fullName>
        <ecNumber evidence="2 5">3.2.1.22</ecNumber>
    </recommendedName>
</protein>
<accession>A0A7W8ZJU0</accession>
<dbReference type="Gene3D" id="2.70.98.60">
    <property type="entry name" value="alpha-galactosidase from lactobacil brevis"/>
    <property type="match status" value="1"/>
</dbReference>
<evidence type="ECO:0000256" key="5">
    <source>
        <dbReference type="PIRNR" id="PIRNR005536"/>
    </source>
</evidence>
<dbReference type="CDD" id="cd14791">
    <property type="entry name" value="GH36"/>
    <property type="match status" value="1"/>
</dbReference>
<evidence type="ECO:0000259" key="10">
    <source>
        <dbReference type="Pfam" id="PF16875"/>
    </source>
</evidence>
<feature type="active site" description="Proton donor" evidence="6">
    <location>
        <position position="549"/>
    </location>
</feature>
<evidence type="ECO:0000256" key="4">
    <source>
        <dbReference type="ARBA" id="ARBA00023295"/>
    </source>
</evidence>
<comment type="similarity">
    <text evidence="5">Belongs to the glycosyl hydrolase.</text>
</comment>
<dbReference type="Pfam" id="PF02065">
    <property type="entry name" value="Melibiase"/>
    <property type="match status" value="1"/>
</dbReference>
<evidence type="ECO:0000313" key="11">
    <source>
        <dbReference type="EMBL" id="MBB5635160.1"/>
    </source>
</evidence>
<feature type="signal peptide" evidence="8">
    <location>
        <begin position="1"/>
        <end position="28"/>
    </location>
</feature>
<dbReference type="GO" id="GO:0004557">
    <property type="term" value="F:alpha-galactosidase activity"/>
    <property type="evidence" value="ECO:0007669"/>
    <property type="project" value="UniProtKB-UniRule"/>
</dbReference>
<dbReference type="InterPro" id="IPR000111">
    <property type="entry name" value="Glyco_hydro_27/36_CS"/>
</dbReference>
<feature type="binding site" evidence="7">
    <location>
        <begin position="478"/>
        <end position="482"/>
    </location>
    <ligand>
        <name>substrate</name>
    </ligand>
</feature>
<dbReference type="PANTHER" id="PTHR43053">
    <property type="entry name" value="GLYCOSIDASE FAMILY 31"/>
    <property type="match status" value="1"/>
</dbReference>
<name>A0A7W8ZJU0_9SPHI</name>
<evidence type="ECO:0000256" key="2">
    <source>
        <dbReference type="ARBA" id="ARBA00012755"/>
    </source>
</evidence>
<feature type="binding site" evidence="7">
    <location>
        <position position="444"/>
    </location>
    <ligand>
        <name>substrate</name>
    </ligand>
</feature>
<dbReference type="InterPro" id="IPR017853">
    <property type="entry name" value="GH"/>
</dbReference>
<dbReference type="Pfam" id="PF16875">
    <property type="entry name" value="Glyco_hydro_36N"/>
    <property type="match status" value="1"/>
</dbReference>
<sequence>MNQIFKSVLSQSFILSLLTLAAANQSNAQNITIPIETSHQALVLQADENKNLKNIYLGKKLADPKEYDFIKSRYKQTEDYSGLLNSAYTPSGSRNLMEPAISVIHADGNMSLDLRYISHKTIRLNDNVSLLTVLLKDPVYNFEVTLYYKSYHKEDVIEQWNVIRHHEKGNVTLQKFASANLNLQAQSFWLKQFHGDWAKEMQPEESKLTHGIKTLDTKLGTRANLFMPSVFMVSLDKPATEDEGNVLYGALEWSGNFKIDFEVDFQDNLRIIAGMNNYASPYILKPGEEFTTPAFLFTLSDKGKGEASRKLQNWARNYKLLDGKGNRLTLLNNWEATYFDFNEQKLSGLLKDTKKLGVDLFLLDDGWFGNKHPRNDDHAGLGDWQENRRKLPNGITSLVKEAGADGVKFGIWIEPEMVNPKSDLYTKHPDWVIKQPDREEHYFRNQLVLDLSNPKVQDFVYGIVDSLFIKAPSLAYIKWDCNAVIYNAYSAHLKNNQSQFYIDYVHGLYKVLERIRAKYPVVPMMLCSGGGGRVDYGALKYFTEFWPSDNTDPVERIFIQWDYSYFYPAIASSNHVTDWGKQPVKFRTDVAMMGKLGFDIVVSELKENDLKFCQDAVSTYNTLKNVIWQGDQYRLVNPHEQNMASLMYVDSTKSTAVMFNYLVNYRYGESSKTPIRLKGLDPAKKYRIQEINIYPGTKSPVQSEKLFSGDFLMNIGFNPEVNTTRTSVILKITADLSKAANTL</sequence>
<dbReference type="EC" id="3.2.1.22" evidence="2 5"/>